<reference evidence="2 3" key="1">
    <citation type="submission" date="2015-10" db="EMBL/GenBank/DDBJ databases">
        <title>Genome sequencing and analysis of members of genus Stenotrophomonas.</title>
        <authorList>
            <person name="Patil P.P."/>
            <person name="Midha S."/>
            <person name="Patil P.B."/>
        </authorList>
    </citation>
    <scope>NUCLEOTIDE SEQUENCE [LARGE SCALE GENOMIC DNA]</scope>
    <source>
        <strain evidence="2 3">JCM 16536</strain>
    </source>
</reference>
<dbReference type="EMBL" id="LLXU01000049">
    <property type="protein sequence ID" value="KRG46988.1"/>
    <property type="molecule type" value="Genomic_DNA"/>
</dbReference>
<gene>
    <name evidence="2" type="ORF">ARC20_03865</name>
</gene>
<keyword evidence="3" id="KW-1185">Reference proteome</keyword>
<evidence type="ECO:0008006" key="4">
    <source>
        <dbReference type="Google" id="ProtNLM"/>
    </source>
</evidence>
<feature type="signal peptide" evidence="1">
    <location>
        <begin position="1"/>
        <end position="23"/>
    </location>
</feature>
<accession>A0A0R0AP18</accession>
<keyword evidence="1" id="KW-0732">Signal</keyword>
<sequence>MKARLPFALVLAGALALPFASMAAPSIKGSQVSVEAGDVQQYLGSTFPQTHDALGGLLELTVSHPQLKLPPGNRLNMSFDLAMATAGGAPTPVGNVALSSQLRYDTARQGFFLEQPTVDAFQPAQAGGKLDSRTRELLNVWLADYARREPIYKLDPAVASLMGTLQVESAAVENGRLVVHFNQNVEALVPASLLQGR</sequence>
<evidence type="ECO:0000313" key="2">
    <source>
        <dbReference type="EMBL" id="KRG46988.1"/>
    </source>
</evidence>
<proteinExistence type="predicted"/>
<dbReference type="AlphaFoldDB" id="A0A0R0AP18"/>
<feature type="chain" id="PRO_5006391086" description="DUF1439 domain-containing protein" evidence="1">
    <location>
        <begin position="24"/>
        <end position="197"/>
    </location>
</feature>
<dbReference type="RefSeq" id="WP_057643792.1">
    <property type="nucleotide sequence ID" value="NZ_LLXU01000049.1"/>
</dbReference>
<evidence type="ECO:0000313" key="3">
    <source>
        <dbReference type="Proteomes" id="UP000051802"/>
    </source>
</evidence>
<comment type="caution">
    <text evidence="2">The sequence shown here is derived from an EMBL/GenBank/DDBJ whole genome shotgun (WGS) entry which is preliminary data.</text>
</comment>
<evidence type="ECO:0000256" key="1">
    <source>
        <dbReference type="SAM" id="SignalP"/>
    </source>
</evidence>
<protein>
    <recommendedName>
        <fullName evidence="4">DUF1439 domain-containing protein</fullName>
    </recommendedName>
</protein>
<dbReference type="OrthoDB" id="5983686at2"/>
<name>A0A0R0AP18_9GAMM</name>
<dbReference type="Gene3D" id="3.15.10.40">
    <property type="entry name" value="Uncharacterised protein PF07273, DUF1439"/>
    <property type="match status" value="1"/>
</dbReference>
<organism evidence="2 3">
    <name type="scientific">Stenotrophomonas panacihumi</name>
    <dbReference type="NCBI Taxonomy" id="676599"/>
    <lineage>
        <taxon>Bacteria</taxon>
        <taxon>Pseudomonadati</taxon>
        <taxon>Pseudomonadota</taxon>
        <taxon>Gammaproteobacteria</taxon>
        <taxon>Lysobacterales</taxon>
        <taxon>Lysobacteraceae</taxon>
        <taxon>Stenotrophomonas</taxon>
    </lineage>
</organism>
<dbReference type="Proteomes" id="UP000051802">
    <property type="component" value="Unassembled WGS sequence"/>
</dbReference>